<dbReference type="RefSeq" id="WP_157898614.1">
    <property type="nucleotide sequence ID" value="NZ_CP015136.1"/>
</dbReference>
<proteinExistence type="predicted"/>
<feature type="transmembrane region" description="Helical" evidence="1">
    <location>
        <begin position="34"/>
        <end position="53"/>
    </location>
</feature>
<dbReference type="AlphaFoldDB" id="A0A143PH87"/>
<dbReference type="STRING" id="1855912.LuPra_00286"/>
<keyword evidence="3" id="KW-1185">Reference proteome</keyword>
<evidence type="ECO:0000313" key="3">
    <source>
        <dbReference type="Proteomes" id="UP000076079"/>
    </source>
</evidence>
<keyword evidence="1" id="KW-0812">Transmembrane</keyword>
<keyword evidence="1" id="KW-1133">Transmembrane helix</keyword>
<dbReference type="EMBL" id="CP015136">
    <property type="protein sequence ID" value="AMY07119.1"/>
    <property type="molecule type" value="Genomic_DNA"/>
</dbReference>
<protein>
    <submittedName>
        <fullName evidence="2">Uncharacterized protein</fullName>
    </submittedName>
</protein>
<dbReference type="KEGG" id="abac:LuPra_00286"/>
<organism evidence="2 3">
    <name type="scientific">Luteitalea pratensis</name>
    <dbReference type="NCBI Taxonomy" id="1855912"/>
    <lineage>
        <taxon>Bacteria</taxon>
        <taxon>Pseudomonadati</taxon>
        <taxon>Acidobacteriota</taxon>
        <taxon>Vicinamibacteria</taxon>
        <taxon>Vicinamibacterales</taxon>
        <taxon>Vicinamibacteraceae</taxon>
        <taxon>Luteitalea</taxon>
    </lineage>
</organism>
<accession>A0A143PH87</accession>
<sequence length="57" mass="6126">MLIAQSLGEYGAMSGLSAAFQSALYRVEAFISGLGMREYVFIAVAAVVLYMLFGKRG</sequence>
<keyword evidence="1" id="KW-0472">Membrane</keyword>
<evidence type="ECO:0000313" key="2">
    <source>
        <dbReference type="EMBL" id="AMY07119.1"/>
    </source>
</evidence>
<reference evidence="2 3" key="1">
    <citation type="journal article" date="2016" name="Genome Announc.">
        <title>First Complete Genome Sequence of a Subdivision 6 Acidobacterium Strain.</title>
        <authorList>
            <person name="Huang S."/>
            <person name="Vieira S."/>
            <person name="Bunk B."/>
            <person name="Riedel T."/>
            <person name="Sproer C."/>
            <person name="Overmann J."/>
        </authorList>
    </citation>
    <scope>NUCLEOTIDE SEQUENCE [LARGE SCALE GENOMIC DNA]</scope>
    <source>
        <strain evidence="3">DSM 100886 HEG_-6_39</strain>
    </source>
</reference>
<name>A0A143PH87_LUTPR</name>
<evidence type="ECO:0000256" key="1">
    <source>
        <dbReference type="SAM" id="Phobius"/>
    </source>
</evidence>
<gene>
    <name evidence="2" type="ORF">LuPra_00286</name>
</gene>
<dbReference type="Proteomes" id="UP000076079">
    <property type="component" value="Chromosome"/>
</dbReference>
<reference evidence="3" key="2">
    <citation type="submission" date="2016-04" db="EMBL/GenBank/DDBJ databases">
        <title>First Complete Genome Sequence of a Subdivision 6 Acidobacterium.</title>
        <authorList>
            <person name="Huang S."/>
            <person name="Vieira S."/>
            <person name="Bunk B."/>
            <person name="Riedel T."/>
            <person name="Sproeer C."/>
            <person name="Overmann J."/>
        </authorList>
    </citation>
    <scope>NUCLEOTIDE SEQUENCE [LARGE SCALE GENOMIC DNA]</scope>
    <source>
        <strain evidence="3">DSM 100886 HEG_-6_39</strain>
    </source>
</reference>